<name>D2V0X2_NAEGR</name>
<dbReference type="SUPFAM" id="SSF57845">
    <property type="entry name" value="B-box zinc-binding domain"/>
    <property type="match status" value="1"/>
</dbReference>
<evidence type="ECO:0000313" key="5">
    <source>
        <dbReference type="Proteomes" id="UP000006671"/>
    </source>
</evidence>
<dbReference type="AlphaFoldDB" id="D2V0X2"/>
<keyword evidence="1" id="KW-0479">Metal-binding</keyword>
<dbReference type="GeneID" id="8852671"/>
<reference evidence="4 5" key="1">
    <citation type="journal article" date="2010" name="Cell">
        <title>The genome of Naegleria gruberi illuminates early eukaryotic versatility.</title>
        <authorList>
            <person name="Fritz-Laylin L.K."/>
            <person name="Prochnik S.E."/>
            <person name="Ginger M.L."/>
            <person name="Dacks J.B."/>
            <person name="Carpenter M.L."/>
            <person name="Field M.C."/>
            <person name="Kuo A."/>
            <person name="Paredez A."/>
            <person name="Chapman J."/>
            <person name="Pham J."/>
            <person name="Shu S."/>
            <person name="Neupane R."/>
            <person name="Cipriano M."/>
            <person name="Mancuso J."/>
            <person name="Tu H."/>
            <person name="Salamov A."/>
            <person name="Lindquist E."/>
            <person name="Shapiro H."/>
            <person name="Lucas S."/>
            <person name="Grigoriev I.V."/>
            <person name="Cande W.Z."/>
            <person name="Fulton C."/>
            <person name="Rokhsar D.S."/>
            <person name="Dawson S.C."/>
        </authorList>
    </citation>
    <scope>NUCLEOTIDE SEQUENCE [LARGE SCALE GENOMIC DNA]</scope>
    <source>
        <strain evidence="4 5">NEG-M</strain>
    </source>
</reference>
<feature type="domain" description="B box-type" evidence="3">
    <location>
        <begin position="228"/>
        <end position="269"/>
    </location>
</feature>
<proteinExistence type="predicted"/>
<evidence type="ECO:0000256" key="2">
    <source>
        <dbReference type="SAM" id="MobiDB-lite"/>
    </source>
</evidence>
<dbReference type="EMBL" id="GG738847">
    <property type="protein sequence ID" value="EFC49590.1"/>
    <property type="molecule type" value="Genomic_DNA"/>
</dbReference>
<dbReference type="Proteomes" id="UP000006671">
    <property type="component" value="Unassembled WGS sequence"/>
</dbReference>
<dbReference type="Pfam" id="PF00643">
    <property type="entry name" value="zf-B_box"/>
    <property type="match status" value="1"/>
</dbReference>
<dbReference type="KEGG" id="ngr:NAEGRDRAFT_62446"/>
<feature type="region of interest" description="Disordered" evidence="2">
    <location>
        <begin position="1"/>
        <end position="65"/>
    </location>
</feature>
<dbReference type="OrthoDB" id="10497058at2759"/>
<dbReference type="Gene3D" id="3.30.160.60">
    <property type="entry name" value="Classic Zinc Finger"/>
    <property type="match status" value="1"/>
</dbReference>
<dbReference type="InParanoid" id="D2V0X2"/>
<dbReference type="VEuPathDB" id="AmoebaDB:NAEGRDRAFT_62446"/>
<keyword evidence="1" id="KW-0863">Zinc-finger</keyword>
<keyword evidence="5" id="KW-1185">Reference proteome</keyword>
<dbReference type="PROSITE" id="PS50119">
    <property type="entry name" value="ZF_BBOX"/>
    <property type="match status" value="1"/>
</dbReference>
<protein>
    <submittedName>
        <fullName evidence="4">Predicted protein</fullName>
    </submittedName>
</protein>
<evidence type="ECO:0000259" key="3">
    <source>
        <dbReference type="PROSITE" id="PS50119"/>
    </source>
</evidence>
<dbReference type="InterPro" id="IPR000315">
    <property type="entry name" value="Znf_B-box"/>
</dbReference>
<evidence type="ECO:0000256" key="1">
    <source>
        <dbReference type="PROSITE-ProRule" id="PRU00024"/>
    </source>
</evidence>
<organism evidence="5">
    <name type="scientific">Naegleria gruberi</name>
    <name type="common">Amoeba</name>
    <dbReference type="NCBI Taxonomy" id="5762"/>
    <lineage>
        <taxon>Eukaryota</taxon>
        <taxon>Discoba</taxon>
        <taxon>Heterolobosea</taxon>
        <taxon>Tetramitia</taxon>
        <taxon>Eutetramitia</taxon>
        <taxon>Vahlkampfiidae</taxon>
        <taxon>Naegleria</taxon>
    </lineage>
</organism>
<accession>D2V0X2</accession>
<feature type="compositionally biased region" description="Polar residues" evidence="2">
    <location>
        <begin position="49"/>
        <end position="59"/>
    </location>
</feature>
<keyword evidence="1" id="KW-0862">Zinc</keyword>
<evidence type="ECO:0000313" key="4">
    <source>
        <dbReference type="EMBL" id="EFC49590.1"/>
    </source>
</evidence>
<dbReference type="GO" id="GO:0008270">
    <property type="term" value="F:zinc ion binding"/>
    <property type="evidence" value="ECO:0007669"/>
    <property type="project" value="UniProtKB-KW"/>
</dbReference>
<sequence>MINSSPFSRSQLDDSYQSSSFQGEDYPSVSGHKEFTPTNNRYKQDPVENENSFQKNNLNGLDRSFGGLSSNSVEARQIQFSSSRETQDYNNMGEKNFTSPLRHSTSNYPAIFQQQQQQQTLEFSPPRVTSSLRSSYSGINNIHTRPTSPKYHQPLLNTINKPSSEPPQVFSPSSSISSCPVSPIVKDHIGTSFGFESSSLVKIPKNTANYHAHFSTPTSSYVRAASEKGIPLCKLHQLPVDILCKECSELICAKCSRSSVHNSHDCQLIDEMDREKECRDIRSTVEVLESRVSKIQQACGTPYELDLMNRQHEEAVNDIKRDFEKARDYLYRKEQELLESLSMIVQSRVQFSQDVTSTRRKLEDAGSMYPIESVSNYDIANNKYSTVSNLKEKVEFLEIKLKFNGSCIDQDGMELQQKAKDVSAKISELSQHFELKNYPFYSTLKTNYKDM</sequence>
<feature type="compositionally biased region" description="Polar residues" evidence="2">
    <location>
        <begin position="1"/>
        <end position="22"/>
    </location>
</feature>
<gene>
    <name evidence="4" type="ORF">NAEGRDRAFT_62446</name>
</gene>
<dbReference type="RefSeq" id="XP_002682334.1">
    <property type="nucleotide sequence ID" value="XM_002682288.1"/>
</dbReference>